<dbReference type="EMBL" id="JBHUMX010000004">
    <property type="protein sequence ID" value="MFD2627640.1"/>
    <property type="molecule type" value="Genomic_DNA"/>
</dbReference>
<dbReference type="PANTHER" id="PTHR42760">
    <property type="entry name" value="SHORT-CHAIN DEHYDROGENASES/REDUCTASES FAMILY MEMBER"/>
    <property type="match status" value="1"/>
</dbReference>
<protein>
    <submittedName>
        <fullName evidence="4">SDR family oxidoreductase</fullName>
    </submittedName>
</protein>
<sequence>MNDLFDLTGKVAVVTGGNRGLGKGMALGLASAGADVVIIARNVTEDVLDEIRNEGVRAHGINFDLSNFDEYASLVNGIVEEFGKIDILVNNAGVQSRHPSVEFPKKDWDFVMDINANAVFFLCQAVGKHMIERGKGKIINLASMLSFEGGYTVPAYAASKGAVMQFSQSLSNEWAKLGVNVNCIAPGYFATEMNTAIMEDENRYNSILERIPAGRWGNPDDLRGAAIFLASKASDYMNGYTIAVDGGYLGR</sequence>
<comment type="similarity">
    <text evidence="1 3">Belongs to the short-chain dehydrogenases/reductases (SDR) family.</text>
</comment>
<comment type="caution">
    <text evidence="4">The sequence shown here is derived from an EMBL/GenBank/DDBJ whole genome shotgun (WGS) entry which is preliminary data.</text>
</comment>
<keyword evidence="5" id="KW-1185">Reference proteome</keyword>
<dbReference type="InterPro" id="IPR020904">
    <property type="entry name" value="Sc_DH/Rdtase_CS"/>
</dbReference>
<evidence type="ECO:0000256" key="1">
    <source>
        <dbReference type="ARBA" id="ARBA00006484"/>
    </source>
</evidence>
<evidence type="ECO:0000313" key="5">
    <source>
        <dbReference type="Proteomes" id="UP001597451"/>
    </source>
</evidence>
<evidence type="ECO:0000313" key="4">
    <source>
        <dbReference type="EMBL" id="MFD2627640.1"/>
    </source>
</evidence>
<dbReference type="SUPFAM" id="SSF51735">
    <property type="entry name" value="NAD(P)-binding Rossmann-fold domains"/>
    <property type="match status" value="1"/>
</dbReference>
<accession>A0ABW5PWV9</accession>
<dbReference type="CDD" id="cd05347">
    <property type="entry name" value="Ga5DH-like_SDR_c"/>
    <property type="match status" value="1"/>
</dbReference>
<evidence type="ECO:0000256" key="2">
    <source>
        <dbReference type="ARBA" id="ARBA00023002"/>
    </source>
</evidence>
<dbReference type="Gene3D" id="3.40.50.720">
    <property type="entry name" value="NAD(P)-binding Rossmann-like Domain"/>
    <property type="match status" value="1"/>
</dbReference>
<dbReference type="InterPro" id="IPR036291">
    <property type="entry name" value="NAD(P)-bd_dom_sf"/>
</dbReference>
<dbReference type="PROSITE" id="PS00061">
    <property type="entry name" value="ADH_SHORT"/>
    <property type="match status" value="1"/>
</dbReference>
<reference evidence="5" key="1">
    <citation type="journal article" date="2019" name="Int. J. Syst. Evol. Microbiol.">
        <title>The Global Catalogue of Microorganisms (GCM) 10K type strain sequencing project: providing services to taxonomists for standard genome sequencing and annotation.</title>
        <authorList>
            <consortium name="The Broad Institute Genomics Platform"/>
            <consortium name="The Broad Institute Genome Sequencing Center for Infectious Disease"/>
            <person name="Wu L."/>
            <person name="Ma J."/>
        </authorList>
    </citation>
    <scope>NUCLEOTIDE SEQUENCE [LARGE SCALE GENOMIC DNA]</scope>
    <source>
        <strain evidence="5">TISTR 1858</strain>
    </source>
</reference>
<dbReference type="PRINTS" id="PR00081">
    <property type="entry name" value="GDHRDH"/>
</dbReference>
<dbReference type="NCBIfam" id="NF005559">
    <property type="entry name" value="PRK07231.1"/>
    <property type="match status" value="1"/>
</dbReference>
<dbReference type="Proteomes" id="UP001597451">
    <property type="component" value="Unassembled WGS sequence"/>
</dbReference>
<gene>
    <name evidence="4" type="ORF">ACFSUN_02395</name>
</gene>
<dbReference type="InterPro" id="IPR002347">
    <property type="entry name" value="SDR_fam"/>
</dbReference>
<proteinExistence type="inferred from homology"/>
<dbReference type="PANTHER" id="PTHR42760:SF5">
    <property type="entry name" value="2-DEHYDRO-3-DEOXY-D-GLUCONATE 5-DEHYDROGENASE"/>
    <property type="match status" value="1"/>
</dbReference>
<dbReference type="PRINTS" id="PR00080">
    <property type="entry name" value="SDRFAMILY"/>
</dbReference>
<dbReference type="Pfam" id="PF00106">
    <property type="entry name" value="adh_short"/>
    <property type="match status" value="1"/>
</dbReference>
<name>A0ABW5PWV9_9BACI</name>
<evidence type="ECO:0000256" key="3">
    <source>
        <dbReference type="RuleBase" id="RU000363"/>
    </source>
</evidence>
<dbReference type="RefSeq" id="WP_379560294.1">
    <property type="nucleotide sequence ID" value="NZ_JBHUMX010000004.1"/>
</dbReference>
<organism evidence="4 5">
    <name type="scientific">Oceanobacillus kapialis</name>
    <dbReference type="NCBI Taxonomy" id="481353"/>
    <lineage>
        <taxon>Bacteria</taxon>
        <taxon>Bacillati</taxon>
        <taxon>Bacillota</taxon>
        <taxon>Bacilli</taxon>
        <taxon>Bacillales</taxon>
        <taxon>Bacillaceae</taxon>
        <taxon>Oceanobacillus</taxon>
    </lineage>
</organism>
<keyword evidence="2" id="KW-0560">Oxidoreductase</keyword>